<dbReference type="Proteomes" id="UP001321473">
    <property type="component" value="Unassembled WGS sequence"/>
</dbReference>
<protein>
    <submittedName>
        <fullName evidence="1">Uncharacterized protein</fullName>
    </submittedName>
</protein>
<proteinExistence type="predicted"/>
<gene>
    <name evidence="1" type="ORF">V5799_022719</name>
</gene>
<sequence>MSTRDAWILCAVVQHTSTPPRTAHYAFPTPRHGSPCAQSCSRQYCSLWHSSYSASSATRGALEVLQDAFDG</sequence>
<evidence type="ECO:0000313" key="2">
    <source>
        <dbReference type="Proteomes" id="UP001321473"/>
    </source>
</evidence>
<organism evidence="1 2">
    <name type="scientific">Amblyomma americanum</name>
    <name type="common">Lone star tick</name>
    <dbReference type="NCBI Taxonomy" id="6943"/>
    <lineage>
        <taxon>Eukaryota</taxon>
        <taxon>Metazoa</taxon>
        <taxon>Ecdysozoa</taxon>
        <taxon>Arthropoda</taxon>
        <taxon>Chelicerata</taxon>
        <taxon>Arachnida</taxon>
        <taxon>Acari</taxon>
        <taxon>Parasitiformes</taxon>
        <taxon>Ixodida</taxon>
        <taxon>Ixodoidea</taxon>
        <taxon>Ixodidae</taxon>
        <taxon>Amblyomminae</taxon>
        <taxon>Amblyomma</taxon>
    </lineage>
</organism>
<dbReference type="AlphaFoldDB" id="A0AAQ4FJW0"/>
<keyword evidence="2" id="KW-1185">Reference proteome</keyword>
<reference evidence="1 2" key="1">
    <citation type="journal article" date="2023" name="Arcadia Sci">
        <title>De novo assembly of a long-read Amblyomma americanum tick genome.</title>
        <authorList>
            <person name="Chou S."/>
            <person name="Poskanzer K.E."/>
            <person name="Rollins M."/>
            <person name="Thuy-Boun P.S."/>
        </authorList>
    </citation>
    <scope>NUCLEOTIDE SEQUENCE [LARGE SCALE GENOMIC DNA]</scope>
    <source>
        <strain evidence="1">F_SG_1</strain>
        <tissue evidence="1">Salivary glands</tissue>
    </source>
</reference>
<name>A0AAQ4FJW0_AMBAM</name>
<comment type="caution">
    <text evidence="1">The sequence shown here is derived from an EMBL/GenBank/DDBJ whole genome shotgun (WGS) entry which is preliminary data.</text>
</comment>
<evidence type="ECO:0000313" key="1">
    <source>
        <dbReference type="EMBL" id="KAK8787519.1"/>
    </source>
</evidence>
<dbReference type="EMBL" id="JARKHS020001746">
    <property type="protein sequence ID" value="KAK8787519.1"/>
    <property type="molecule type" value="Genomic_DNA"/>
</dbReference>
<accession>A0AAQ4FJW0</accession>